<sequence>MQSLRLWRHLAPIGQQPAELTPRGLTAKGGVAAPPLISEFSPRDYVTYLLSIDAEIEHCLMVQYLYAAYSLGGPQVPPQFHDAVRIWQEAILGIAKEEMGHLITVQNVLRLIGSPLHFEREDYPWDTPFYPFPFTLEPLTLDSLAKYVYAEAPVGWKGGALGEEIRARVAAQVSNPHQVAELFGVLIPLVNDPDYLPDEVFQADTYRCQADFAEWGRGYQGGQRGSSGHASLKSTPDVLVKPATSRDDAVDALKAIAQQGEATHGTQPSHFVRFLRVYIEMRRVLGGELCGVDVWGDARPDDFLEAAWQAAYPAALAALSERVAATTGAHAAWQPSRPVAVNPYVLLDPQLEPEQDGAPVTPITEPVTALWASLSNLRYRMLLQYLIHSFTLYGGLNAAGTVTPRGAIVNAAFGEMYNLRALAEILMQSRVSNKPDAPLAGPPFQVPYTLDSPLGEANRWRGHLDLLAASDNLTAALLDRTGAAHRPYLLSLREADKGMVAIARRILSGDVDPALL</sequence>
<protein>
    <recommendedName>
        <fullName evidence="1">Iminophenyl-pyruvate dimer synthase domain-containing protein</fullName>
    </recommendedName>
</protein>
<dbReference type="InterPro" id="IPR026820">
    <property type="entry name" value="VioB/RebD_dom"/>
</dbReference>
<dbReference type="EMBL" id="LOTN01000002">
    <property type="protein sequence ID" value="KUZ96698.1"/>
    <property type="molecule type" value="Genomic_DNA"/>
</dbReference>
<accession>A0A102KJR7</accession>
<name>A0A102KJR7_9BURK</name>
<dbReference type="AlphaFoldDB" id="A0A102KJR7"/>
<dbReference type="Proteomes" id="UP000065521">
    <property type="component" value="Unassembled WGS sequence"/>
</dbReference>
<dbReference type="InterPro" id="IPR012347">
    <property type="entry name" value="Ferritin-like"/>
</dbReference>
<evidence type="ECO:0000313" key="3">
    <source>
        <dbReference type="Proteomes" id="UP000065521"/>
    </source>
</evidence>
<proteinExistence type="predicted"/>
<comment type="caution">
    <text evidence="2">The sequence shown here is derived from an EMBL/GenBank/DDBJ whole genome shotgun (WGS) entry which is preliminary data.</text>
</comment>
<gene>
    <name evidence="2" type="ORF">WI38_03175</name>
</gene>
<dbReference type="Pfam" id="PF12902">
    <property type="entry name" value="Ferritin-like"/>
    <property type="match status" value="1"/>
</dbReference>
<dbReference type="RefSeq" id="WP_059631196.1">
    <property type="nucleotide sequence ID" value="NZ_LOTK01000013.1"/>
</dbReference>
<feature type="domain" description="Iminophenyl-pyruvate dimer synthase" evidence="1">
    <location>
        <begin position="54"/>
        <end position="278"/>
    </location>
</feature>
<reference evidence="2 3" key="1">
    <citation type="submission" date="2015-11" db="EMBL/GenBank/DDBJ databases">
        <title>Expanding the genomic diversity of Burkholderia species for the development of highly accurate diagnostics.</title>
        <authorList>
            <person name="Sahl J."/>
            <person name="Keim P."/>
            <person name="Wagner D."/>
        </authorList>
    </citation>
    <scope>NUCLEOTIDE SEQUENCE [LARGE SCALE GENOMIC DNA]</scope>
    <source>
        <strain evidence="2 3">RF32-BP4</strain>
    </source>
</reference>
<organism evidence="2 3">
    <name type="scientific">Burkholderia ubonensis</name>
    <dbReference type="NCBI Taxonomy" id="101571"/>
    <lineage>
        <taxon>Bacteria</taxon>
        <taxon>Pseudomonadati</taxon>
        <taxon>Pseudomonadota</taxon>
        <taxon>Betaproteobacteria</taxon>
        <taxon>Burkholderiales</taxon>
        <taxon>Burkholderiaceae</taxon>
        <taxon>Burkholderia</taxon>
        <taxon>Burkholderia cepacia complex</taxon>
    </lineage>
</organism>
<evidence type="ECO:0000313" key="2">
    <source>
        <dbReference type="EMBL" id="KUZ96698.1"/>
    </source>
</evidence>
<dbReference type="Gene3D" id="1.20.1260.10">
    <property type="match status" value="1"/>
</dbReference>
<evidence type="ECO:0000259" key="1">
    <source>
        <dbReference type="Pfam" id="PF12902"/>
    </source>
</evidence>